<keyword evidence="3 8" id="KW-0808">Transferase</keyword>
<dbReference type="PANTHER" id="PTHR12246">
    <property type="entry name" value="PALMITOYLTRANSFERASE ZDHHC16"/>
    <property type="match status" value="1"/>
</dbReference>
<accession>A0AAD8ISB7</accession>
<proteinExistence type="inferred from homology"/>
<feature type="transmembrane region" description="Helical" evidence="8">
    <location>
        <begin position="42"/>
        <end position="62"/>
    </location>
</feature>
<keyword evidence="4 8" id="KW-0812">Transmembrane</keyword>
<reference evidence="11" key="1">
    <citation type="submission" date="2023-02" db="EMBL/GenBank/DDBJ databases">
        <title>Genome of toxic invasive species Heracleum sosnowskyi carries increased number of genes despite the absence of recent whole-genome duplications.</title>
        <authorList>
            <person name="Schelkunov M."/>
            <person name="Shtratnikova V."/>
            <person name="Makarenko M."/>
            <person name="Klepikova A."/>
            <person name="Omelchenko D."/>
            <person name="Novikova G."/>
            <person name="Obukhova E."/>
            <person name="Bogdanov V."/>
            <person name="Penin A."/>
            <person name="Logacheva M."/>
        </authorList>
    </citation>
    <scope>NUCLEOTIDE SEQUENCE</scope>
    <source>
        <strain evidence="11">Hsosn_3</strain>
        <tissue evidence="11">Leaf</tissue>
    </source>
</reference>
<dbReference type="Pfam" id="PF01529">
    <property type="entry name" value="DHHC"/>
    <property type="match status" value="1"/>
</dbReference>
<dbReference type="GO" id="GO:0019706">
    <property type="term" value="F:protein-cysteine S-palmitoyltransferase activity"/>
    <property type="evidence" value="ECO:0007669"/>
    <property type="project" value="UniProtKB-EC"/>
</dbReference>
<dbReference type="AlphaFoldDB" id="A0AAD8ISB7"/>
<evidence type="ECO:0000256" key="3">
    <source>
        <dbReference type="ARBA" id="ARBA00022679"/>
    </source>
</evidence>
<feature type="transmembrane region" description="Helical" evidence="8">
    <location>
        <begin position="112"/>
        <end position="135"/>
    </location>
</feature>
<comment type="domain">
    <text evidence="8">The DHHC domain is required for palmitoyltransferase activity.</text>
</comment>
<dbReference type="InterPro" id="IPR039859">
    <property type="entry name" value="PFA4/ZDH16/20/ERF2-like"/>
</dbReference>
<evidence type="ECO:0000259" key="10">
    <source>
        <dbReference type="Pfam" id="PF01529"/>
    </source>
</evidence>
<evidence type="ECO:0000256" key="6">
    <source>
        <dbReference type="ARBA" id="ARBA00023136"/>
    </source>
</evidence>
<dbReference type="EC" id="2.3.1.225" evidence="8"/>
<evidence type="ECO:0000256" key="9">
    <source>
        <dbReference type="SAM" id="MobiDB-lite"/>
    </source>
</evidence>
<keyword evidence="6 8" id="KW-0472">Membrane</keyword>
<evidence type="ECO:0000313" key="11">
    <source>
        <dbReference type="EMBL" id="KAK1390263.1"/>
    </source>
</evidence>
<dbReference type="InterPro" id="IPR001594">
    <property type="entry name" value="Palmitoyltrfase_DHHC"/>
</dbReference>
<evidence type="ECO:0000256" key="4">
    <source>
        <dbReference type="ARBA" id="ARBA00022692"/>
    </source>
</evidence>
<feature type="transmembrane region" description="Helical" evidence="8">
    <location>
        <begin position="279"/>
        <end position="298"/>
    </location>
</feature>
<evidence type="ECO:0000256" key="1">
    <source>
        <dbReference type="ARBA" id="ARBA00004127"/>
    </source>
</evidence>
<dbReference type="Proteomes" id="UP001237642">
    <property type="component" value="Unassembled WGS sequence"/>
</dbReference>
<dbReference type="GO" id="GO:0012505">
    <property type="term" value="C:endomembrane system"/>
    <property type="evidence" value="ECO:0007669"/>
    <property type="project" value="UniProtKB-SubCell"/>
</dbReference>
<comment type="subcellular location">
    <subcellularLocation>
        <location evidence="1">Endomembrane system</location>
        <topology evidence="1">Multi-pass membrane protein</topology>
    </subcellularLocation>
</comment>
<evidence type="ECO:0000256" key="7">
    <source>
        <dbReference type="ARBA" id="ARBA00023315"/>
    </source>
</evidence>
<feature type="compositionally biased region" description="Polar residues" evidence="9">
    <location>
        <begin position="1"/>
        <end position="10"/>
    </location>
</feature>
<evidence type="ECO:0000313" key="12">
    <source>
        <dbReference type="Proteomes" id="UP001237642"/>
    </source>
</evidence>
<sequence length="361" mass="40337">MDLIDSSTAHQLPPPVSDSPSQEHHVAAVTEDFETTCWGCGLQLIVPSYASAFICGWCGAISNKTPSRIDNKYFWCRRLQDRCFVCLLFVFMLIVICGGLWAIYPIVFSTSFAFGVFNCFIATILSATTISMYCFSAFRPAGAPPIIPWGSYPVVGRGDLAKYTFCSFCSKPKSPRTHHCRSCGMCVLDMDHHCPFIGNCVGAENHRSFVLFLISAVTSTIYVSMISAYAATKIWPSLDFKSTLLRDFSRKNVVLGTLKEVVLAFLRSAVLISPRCVVLVYLFIASVALEIGLSVLLWQQLCFIYEGKTYLGNLKSQGLEDGLNNEVEEKDFRNIIRFFDCPSAASRVLQSFWSTRKKHKK</sequence>
<dbReference type="EMBL" id="JAUIZM010000004">
    <property type="protein sequence ID" value="KAK1390263.1"/>
    <property type="molecule type" value="Genomic_DNA"/>
</dbReference>
<feature type="region of interest" description="Disordered" evidence="9">
    <location>
        <begin position="1"/>
        <end position="21"/>
    </location>
</feature>
<feature type="transmembrane region" description="Helical" evidence="8">
    <location>
        <begin position="209"/>
        <end position="232"/>
    </location>
</feature>
<comment type="similarity">
    <text evidence="2 8">Belongs to the DHHC palmitoyltransferase family.</text>
</comment>
<dbReference type="PROSITE" id="PS50216">
    <property type="entry name" value="DHHC"/>
    <property type="match status" value="1"/>
</dbReference>
<protein>
    <recommendedName>
        <fullName evidence="8">S-acyltransferase</fullName>
        <ecNumber evidence="8">2.3.1.225</ecNumber>
    </recommendedName>
    <alternativeName>
        <fullName evidence="8">Palmitoyltransferase</fullName>
    </alternativeName>
</protein>
<evidence type="ECO:0000256" key="5">
    <source>
        <dbReference type="ARBA" id="ARBA00022989"/>
    </source>
</evidence>
<reference evidence="11" key="2">
    <citation type="submission" date="2023-05" db="EMBL/GenBank/DDBJ databases">
        <authorList>
            <person name="Schelkunov M.I."/>
        </authorList>
    </citation>
    <scope>NUCLEOTIDE SEQUENCE</scope>
    <source>
        <strain evidence="11">Hsosn_3</strain>
        <tissue evidence="11">Leaf</tissue>
    </source>
</reference>
<evidence type="ECO:0000256" key="2">
    <source>
        <dbReference type="ARBA" id="ARBA00008574"/>
    </source>
</evidence>
<evidence type="ECO:0000256" key="8">
    <source>
        <dbReference type="RuleBase" id="RU079119"/>
    </source>
</evidence>
<feature type="domain" description="Palmitoyltransferase DHHC" evidence="10">
    <location>
        <begin position="163"/>
        <end position="315"/>
    </location>
</feature>
<comment type="catalytic activity">
    <reaction evidence="8">
        <text>L-cysteinyl-[protein] + hexadecanoyl-CoA = S-hexadecanoyl-L-cysteinyl-[protein] + CoA</text>
        <dbReference type="Rhea" id="RHEA:36683"/>
        <dbReference type="Rhea" id="RHEA-COMP:10131"/>
        <dbReference type="Rhea" id="RHEA-COMP:11032"/>
        <dbReference type="ChEBI" id="CHEBI:29950"/>
        <dbReference type="ChEBI" id="CHEBI:57287"/>
        <dbReference type="ChEBI" id="CHEBI:57379"/>
        <dbReference type="ChEBI" id="CHEBI:74151"/>
        <dbReference type="EC" id="2.3.1.225"/>
    </reaction>
</comment>
<keyword evidence="7 8" id="KW-0012">Acyltransferase</keyword>
<comment type="caution">
    <text evidence="11">The sequence shown here is derived from an EMBL/GenBank/DDBJ whole genome shotgun (WGS) entry which is preliminary data.</text>
</comment>
<keyword evidence="12" id="KW-1185">Reference proteome</keyword>
<gene>
    <name evidence="11" type="ORF">POM88_018441</name>
</gene>
<organism evidence="11 12">
    <name type="scientific">Heracleum sosnowskyi</name>
    <dbReference type="NCBI Taxonomy" id="360622"/>
    <lineage>
        <taxon>Eukaryota</taxon>
        <taxon>Viridiplantae</taxon>
        <taxon>Streptophyta</taxon>
        <taxon>Embryophyta</taxon>
        <taxon>Tracheophyta</taxon>
        <taxon>Spermatophyta</taxon>
        <taxon>Magnoliopsida</taxon>
        <taxon>eudicotyledons</taxon>
        <taxon>Gunneridae</taxon>
        <taxon>Pentapetalae</taxon>
        <taxon>asterids</taxon>
        <taxon>campanulids</taxon>
        <taxon>Apiales</taxon>
        <taxon>Apiaceae</taxon>
        <taxon>Apioideae</taxon>
        <taxon>apioid superclade</taxon>
        <taxon>Tordylieae</taxon>
        <taxon>Tordyliinae</taxon>
        <taxon>Heracleum</taxon>
    </lineage>
</organism>
<keyword evidence="5 8" id="KW-1133">Transmembrane helix</keyword>
<name>A0AAD8ISB7_9APIA</name>
<feature type="transmembrane region" description="Helical" evidence="8">
    <location>
        <begin position="83"/>
        <end position="106"/>
    </location>
</feature>